<accession>A0ACC2XQH0</accession>
<reference evidence="1" key="1">
    <citation type="submission" date="2023-04" db="EMBL/GenBank/DDBJ databases">
        <title>Draft Genome sequencing of Naganishia species isolated from polar environments using Oxford Nanopore Technology.</title>
        <authorList>
            <person name="Leo P."/>
            <person name="Venkateswaran K."/>
        </authorList>
    </citation>
    <scope>NUCLEOTIDE SEQUENCE</scope>
    <source>
        <strain evidence="1">MNA-CCFEE 5425</strain>
    </source>
</reference>
<protein>
    <submittedName>
        <fullName evidence="1">Uncharacterized protein</fullName>
    </submittedName>
</protein>
<gene>
    <name evidence="1" type="ORF">QFC22_000588</name>
</gene>
<dbReference type="Proteomes" id="UP001243375">
    <property type="component" value="Unassembled WGS sequence"/>
</dbReference>
<name>A0ACC2XQH0_9TREE</name>
<evidence type="ECO:0000313" key="1">
    <source>
        <dbReference type="EMBL" id="KAJ9125626.1"/>
    </source>
</evidence>
<evidence type="ECO:0000313" key="2">
    <source>
        <dbReference type="Proteomes" id="UP001243375"/>
    </source>
</evidence>
<proteinExistence type="predicted"/>
<comment type="caution">
    <text evidence="1">The sequence shown here is derived from an EMBL/GenBank/DDBJ whole genome shotgun (WGS) entry which is preliminary data.</text>
</comment>
<keyword evidence="2" id="KW-1185">Reference proteome</keyword>
<organism evidence="1 2">
    <name type="scientific">Naganishia vaughanmartiniae</name>
    <dbReference type="NCBI Taxonomy" id="1424756"/>
    <lineage>
        <taxon>Eukaryota</taxon>
        <taxon>Fungi</taxon>
        <taxon>Dikarya</taxon>
        <taxon>Basidiomycota</taxon>
        <taxon>Agaricomycotina</taxon>
        <taxon>Tremellomycetes</taxon>
        <taxon>Filobasidiales</taxon>
        <taxon>Filobasidiaceae</taxon>
        <taxon>Naganishia</taxon>
    </lineage>
</organism>
<dbReference type="EMBL" id="JASBWU010000001">
    <property type="protein sequence ID" value="KAJ9125626.1"/>
    <property type="molecule type" value="Genomic_DNA"/>
</dbReference>
<sequence>MMPRISTLILPVKRLAIAYISSKLMDKYTYTRKSDIERHIRRAQKEERFRRRQARQGVKGKGKATREDDVFGPNTTNPKGHQKAPENPSRNAMGGAENDSDQDSDGDDDDDDDDDLEPPGSDDEEYTYEVAEFEVNLKHWIECLNIHGNASVASSSSHNHSGFAADGEGGANTSNAAGGGGRGKKRWIMDDDEPSGGRGFGSIGGGREREFRNTSLIMTWQGEGEPLTLLLKDDDSRSPTTRCMLNLLDPEEVLDEVFEQERMVSHVIMKSTWLQEALADLDPSCSKITITIAPPNELPDGDPLNNDTTDAYRVQRRKKLSAREKAGIFRLEAVGNFGQTELDYPNDKDVMDVFLCSQHQRFSYAYSTFILCQKALLASIKVSLRIDDDGFLSLQLMMPKPAFKQLEGKDFGIIEFKMKALQEDDE</sequence>